<dbReference type="EMBL" id="LBSJ01000046">
    <property type="protein sequence ID" value="KKQ13717.1"/>
    <property type="molecule type" value="Genomic_DNA"/>
</dbReference>
<dbReference type="InterPro" id="IPR001173">
    <property type="entry name" value="Glyco_trans_2-like"/>
</dbReference>
<reference evidence="2 3" key="1">
    <citation type="journal article" date="2015" name="Nature">
        <title>rRNA introns, odd ribosomes, and small enigmatic genomes across a large radiation of phyla.</title>
        <authorList>
            <person name="Brown C.T."/>
            <person name="Hug L.A."/>
            <person name="Thomas B.C."/>
            <person name="Sharon I."/>
            <person name="Castelle C.J."/>
            <person name="Singh A."/>
            <person name="Wilkins M.J."/>
            <person name="Williams K.H."/>
            <person name="Banfield J.F."/>
        </authorList>
    </citation>
    <scope>NUCLEOTIDE SEQUENCE [LARGE SCALE GENOMIC DNA]</scope>
</reference>
<dbReference type="Pfam" id="PF00535">
    <property type="entry name" value="Glycos_transf_2"/>
    <property type="match status" value="1"/>
</dbReference>
<accession>A0A0G0F737</accession>
<dbReference type="PANTHER" id="PTHR43685">
    <property type="entry name" value="GLYCOSYLTRANSFERASE"/>
    <property type="match status" value="1"/>
</dbReference>
<dbReference type="Gene3D" id="3.90.550.10">
    <property type="entry name" value="Spore Coat Polysaccharide Biosynthesis Protein SpsA, Chain A"/>
    <property type="match status" value="1"/>
</dbReference>
<dbReference type="SUPFAM" id="SSF53448">
    <property type="entry name" value="Nucleotide-diphospho-sugar transferases"/>
    <property type="match status" value="1"/>
</dbReference>
<dbReference type="AlphaFoldDB" id="A0A0G0F737"/>
<sequence>MNRNLNSVKISVSIPTYNRLDLLIKCLESVFNQSVPPDEIIVVDDASSDDTWEYLKKVKGIRAVRNKKNLGMIGNWNESIRQAKNQFVVSLHSDDAILPDYIKTWKEKISSIKERNNVGAFISGGYLIDGEDKVIGLVSNFDKDTLFKPPTTFKKWWKNHFFCVPVTGWSVYNKKILEEIGYFTPKYRIAAENEMTVKMLPLYPIFYSATPLFCFRRHGLQGFEGKPKMFNMKQEIENFNDSVKAYLDYGVDIKKPVTYMLFLSIAHLLFLKLNKARIYLGLFLSYYPKNILSLETINYLWDWLKYSIKVELRNRKIRKIYKSFSSMSMSMPS</sequence>
<dbReference type="PANTHER" id="PTHR43685:SF3">
    <property type="entry name" value="SLR2126 PROTEIN"/>
    <property type="match status" value="1"/>
</dbReference>
<evidence type="ECO:0000259" key="1">
    <source>
        <dbReference type="Pfam" id="PF00535"/>
    </source>
</evidence>
<dbReference type="GO" id="GO:0016740">
    <property type="term" value="F:transferase activity"/>
    <property type="evidence" value="ECO:0007669"/>
    <property type="project" value="UniProtKB-KW"/>
</dbReference>
<organism evidence="2 3">
    <name type="scientific">Candidatus Daviesbacteria bacterium GW2011_GWA1_36_8</name>
    <dbReference type="NCBI Taxonomy" id="1618417"/>
    <lineage>
        <taxon>Bacteria</taxon>
        <taxon>Candidatus Daviesiibacteriota</taxon>
    </lineage>
</organism>
<proteinExistence type="predicted"/>
<dbReference type="Proteomes" id="UP000034448">
    <property type="component" value="Unassembled WGS sequence"/>
</dbReference>
<comment type="caution">
    <text evidence="2">The sequence shown here is derived from an EMBL/GenBank/DDBJ whole genome shotgun (WGS) entry which is preliminary data.</text>
</comment>
<dbReference type="InterPro" id="IPR050834">
    <property type="entry name" value="Glycosyltransf_2"/>
</dbReference>
<name>A0A0G0F737_9BACT</name>
<gene>
    <name evidence="2" type="ORF">US28_C0046G0002</name>
</gene>
<keyword evidence="2" id="KW-0808">Transferase</keyword>
<evidence type="ECO:0000313" key="3">
    <source>
        <dbReference type="Proteomes" id="UP000034448"/>
    </source>
</evidence>
<dbReference type="InterPro" id="IPR029044">
    <property type="entry name" value="Nucleotide-diphossugar_trans"/>
</dbReference>
<feature type="domain" description="Glycosyltransferase 2-like" evidence="1">
    <location>
        <begin position="11"/>
        <end position="180"/>
    </location>
</feature>
<protein>
    <submittedName>
        <fullName evidence="2">Glycosyltransferase, family 2</fullName>
    </submittedName>
</protein>
<evidence type="ECO:0000313" key="2">
    <source>
        <dbReference type="EMBL" id="KKQ13717.1"/>
    </source>
</evidence>